<evidence type="ECO:0000256" key="1">
    <source>
        <dbReference type="SAM" id="Phobius"/>
    </source>
</evidence>
<keyword evidence="1" id="KW-0472">Membrane</keyword>
<reference evidence="2" key="1">
    <citation type="submission" date="2019-08" db="EMBL/GenBank/DDBJ databases">
        <authorList>
            <person name="Kucharzyk K."/>
            <person name="Murdoch R.W."/>
            <person name="Higgins S."/>
            <person name="Loffler F."/>
        </authorList>
    </citation>
    <scope>NUCLEOTIDE SEQUENCE</scope>
</reference>
<keyword evidence="1" id="KW-1133">Transmembrane helix</keyword>
<keyword evidence="1" id="KW-0812">Transmembrane</keyword>
<feature type="transmembrane region" description="Helical" evidence="1">
    <location>
        <begin position="117"/>
        <end position="139"/>
    </location>
</feature>
<accession>A0A645FMF0</accession>
<comment type="caution">
    <text evidence="2">The sequence shown here is derived from an EMBL/GenBank/DDBJ whole genome shotgun (WGS) entry which is preliminary data.</text>
</comment>
<feature type="transmembrane region" description="Helical" evidence="1">
    <location>
        <begin position="88"/>
        <end position="110"/>
    </location>
</feature>
<feature type="transmembrane region" description="Helical" evidence="1">
    <location>
        <begin position="17"/>
        <end position="35"/>
    </location>
</feature>
<sequence length="257" mass="29647">MDFFLLWLTPVDEVHDWMILVPPLAMMTGINYELLVRRYGGVFRKLCSVPVFLLPLAGAALILFFLLPGDLWESFYEFDRTLDFSDRFGDTVFGIGAGILLVLGAALLLRNREKPPIWAYLLILTWTPMLFCQAVIFPYRSQDAPRRDKAQELLQALEQDGVKPGSMVYKYDFNDLFAEGVYMKMHLNKISALETLPKGEVPVIYLLSPEFPQLPERNWRGLLTAPLENRHRKLYLWKGEWQGKSSKARHPAVLREP</sequence>
<evidence type="ECO:0000313" key="2">
    <source>
        <dbReference type="EMBL" id="MPN15587.1"/>
    </source>
</evidence>
<organism evidence="2">
    <name type="scientific">bioreactor metagenome</name>
    <dbReference type="NCBI Taxonomy" id="1076179"/>
    <lineage>
        <taxon>unclassified sequences</taxon>
        <taxon>metagenomes</taxon>
        <taxon>ecological metagenomes</taxon>
    </lineage>
</organism>
<protein>
    <submittedName>
        <fullName evidence="2">Uncharacterized protein</fullName>
    </submittedName>
</protein>
<proteinExistence type="predicted"/>
<feature type="transmembrane region" description="Helical" evidence="1">
    <location>
        <begin position="47"/>
        <end position="68"/>
    </location>
</feature>
<gene>
    <name evidence="2" type="ORF">SDC9_162921</name>
</gene>
<dbReference type="EMBL" id="VSSQ01062403">
    <property type="protein sequence ID" value="MPN15587.1"/>
    <property type="molecule type" value="Genomic_DNA"/>
</dbReference>
<name>A0A645FMF0_9ZZZZ</name>
<dbReference type="AlphaFoldDB" id="A0A645FMF0"/>